<reference evidence="3" key="1">
    <citation type="submission" date="2020-11" db="EMBL/GenBank/DDBJ databases">
        <title>Isolation and identification of active actinomycetes.</title>
        <authorList>
            <person name="Sun X."/>
        </authorList>
    </citation>
    <scope>NUCLEOTIDE SEQUENCE</scope>
    <source>
        <strain evidence="3">NEAU-A11</strain>
    </source>
</reference>
<evidence type="ECO:0000313" key="3">
    <source>
        <dbReference type="EMBL" id="MBG0567805.1"/>
    </source>
</evidence>
<dbReference type="InterPro" id="IPR001031">
    <property type="entry name" value="Thioesterase"/>
</dbReference>
<dbReference type="AlphaFoldDB" id="A0A931CMU4"/>
<gene>
    <name evidence="3" type="ORF">I4J89_40805</name>
</gene>
<dbReference type="InterPro" id="IPR029058">
    <property type="entry name" value="AB_hydrolase_fold"/>
</dbReference>
<dbReference type="InterPro" id="IPR012223">
    <property type="entry name" value="TEII"/>
</dbReference>
<protein>
    <submittedName>
        <fullName evidence="3">Thioesterase</fullName>
    </submittedName>
</protein>
<sequence>MYAGTPTLIYPQPRPNASRVFVCLSFCGGGTSPMRPWTHAVPDDVELVLVCYPGRESRFGEPYAADWEELAGEVTESLASFVHRPYVLVGHSMGGWLAFDVAARLRRSARPGPYALVVSASEPPSQWADQQSHLPLATDPDESLLDWMRDTGQVSPVILAEPDLREMAVDLLRADLRVSYSYRYSPGTVLDLDINVLFGTEDPVADRAAVQGWQALTRGRCVVTELPGGHFYTPDVWAGLPRHMTIPAGAVSG</sequence>
<dbReference type="Proteomes" id="UP000598146">
    <property type="component" value="Unassembled WGS sequence"/>
</dbReference>
<evidence type="ECO:0000313" key="4">
    <source>
        <dbReference type="Proteomes" id="UP000598146"/>
    </source>
</evidence>
<dbReference type="SUPFAM" id="SSF53474">
    <property type="entry name" value="alpha/beta-Hydrolases"/>
    <property type="match status" value="1"/>
</dbReference>
<comment type="caution">
    <text evidence="3">The sequence shown here is derived from an EMBL/GenBank/DDBJ whole genome shotgun (WGS) entry which is preliminary data.</text>
</comment>
<dbReference type="PANTHER" id="PTHR11487:SF0">
    <property type="entry name" value="S-ACYL FATTY ACID SYNTHASE THIOESTERASE, MEDIUM CHAIN"/>
    <property type="match status" value="1"/>
</dbReference>
<evidence type="ECO:0000259" key="2">
    <source>
        <dbReference type="Pfam" id="PF00975"/>
    </source>
</evidence>
<dbReference type="EMBL" id="JADQTO010000030">
    <property type="protein sequence ID" value="MBG0567805.1"/>
    <property type="molecule type" value="Genomic_DNA"/>
</dbReference>
<dbReference type="Gene3D" id="3.40.50.1820">
    <property type="entry name" value="alpha/beta hydrolase"/>
    <property type="match status" value="1"/>
</dbReference>
<comment type="similarity">
    <text evidence="1">Belongs to the thioesterase family.</text>
</comment>
<keyword evidence="4" id="KW-1185">Reference proteome</keyword>
<evidence type="ECO:0000256" key="1">
    <source>
        <dbReference type="ARBA" id="ARBA00007169"/>
    </source>
</evidence>
<dbReference type="Pfam" id="PF00975">
    <property type="entry name" value="Thioesterase"/>
    <property type="match status" value="1"/>
</dbReference>
<proteinExistence type="inferred from homology"/>
<dbReference type="PANTHER" id="PTHR11487">
    <property type="entry name" value="THIOESTERASE"/>
    <property type="match status" value="1"/>
</dbReference>
<name>A0A931CMU4_9ACTN</name>
<accession>A0A931CMU4</accession>
<dbReference type="GO" id="GO:0008610">
    <property type="term" value="P:lipid biosynthetic process"/>
    <property type="evidence" value="ECO:0007669"/>
    <property type="project" value="TreeGrafter"/>
</dbReference>
<feature type="domain" description="Thioesterase" evidence="2">
    <location>
        <begin position="22"/>
        <end position="233"/>
    </location>
</feature>
<organism evidence="3 4">
    <name type="scientific">Actinoplanes aureus</name>
    <dbReference type="NCBI Taxonomy" id="2792083"/>
    <lineage>
        <taxon>Bacteria</taxon>
        <taxon>Bacillati</taxon>
        <taxon>Actinomycetota</taxon>
        <taxon>Actinomycetes</taxon>
        <taxon>Micromonosporales</taxon>
        <taxon>Micromonosporaceae</taxon>
        <taxon>Actinoplanes</taxon>
    </lineage>
</organism>